<gene>
    <name evidence="4" type="ORF">IQ276_23915</name>
</gene>
<name>A0A8J6ZV00_DESMC</name>
<dbReference type="PROSITE" id="PS50222">
    <property type="entry name" value="EF_HAND_2"/>
    <property type="match status" value="2"/>
</dbReference>
<evidence type="ECO:0000313" key="4">
    <source>
        <dbReference type="EMBL" id="MBE9025356.1"/>
    </source>
</evidence>
<dbReference type="InterPro" id="IPR028846">
    <property type="entry name" value="Recoverin"/>
</dbReference>
<organism evidence="4 5">
    <name type="scientific">Desmonostoc muscorum LEGE 12446</name>
    <dbReference type="NCBI Taxonomy" id="1828758"/>
    <lineage>
        <taxon>Bacteria</taxon>
        <taxon>Bacillati</taxon>
        <taxon>Cyanobacteriota</taxon>
        <taxon>Cyanophyceae</taxon>
        <taxon>Nostocales</taxon>
        <taxon>Nostocaceae</taxon>
        <taxon>Desmonostoc</taxon>
    </lineage>
</organism>
<keyword evidence="5" id="KW-1185">Reference proteome</keyword>
<sequence length="181" mass="20689">MVSELIKKKLTVFFRGLDVDKNGFVEPEDFDQIASNFAGIRGFEPGSSDYESLHNQVISIWKNYWINADINQDNKVSLDEYLETCNQQFVADNDSSAAAWQEPMATLFEVIDIDDDEKIAVEEYKQLLTAFGFNASGYEEIFQKLDANGDGYISKQEYLQLLKEFCGENPEAPGNFFFGYY</sequence>
<proteinExistence type="predicted"/>
<keyword evidence="2" id="KW-0677">Repeat</keyword>
<reference evidence="4" key="1">
    <citation type="submission" date="2020-10" db="EMBL/GenBank/DDBJ databases">
        <authorList>
            <person name="Castelo-Branco R."/>
            <person name="Eusebio N."/>
            <person name="Adriana R."/>
            <person name="Vieira A."/>
            <person name="Brugerolle De Fraissinette N."/>
            <person name="Rezende De Castro R."/>
            <person name="Schneider M.P."/>
            <person name="Vasconcelos V."/>
            <person name="Leao P.N."/>
        </authorList>
    </citation>
    <scope>NUCLEOTIDE SEQUENCE</scope>
    <source>
        <strain evidence="4">LEGE 12446</strain>
    </source>
</reference>
<feature type="domain" description="EF-hand" evidence="3">
    <location>
        <begin position="5"/>
        <end position="40"/>
    </location>
</feature>
<dbReference type="Proteomes" id="UP000622533">
    <property type="component" value="Unassembled WGS sequence"/>
</dbReference>
<evidence type="ECO:0000256" key="2">
    <source>
        <dbReference type="ARBA" id="ARBA00022737"/>
    </source>
</evidence>
<evidence type="ECO:0000259" key="3">
    <source>
        <dbReference type="PROSITE" id="PS50222"/>
    </source>
</evidence>
<dbReference type="GO" id="GO:0005509">
    <property type="term" value="F:calcium ion binding"/>
    <property type="evidence" value="ECO:0007669"/>
    <property type="project" value="InterPro"/>
</dbReference>
<dbReference type="RefSeq" id="WP_193920322.1">
    <property type="nucleotide sequence ID" value="NZ_JADEXS020000001.1"/>
</dbReference>
<dbReference type="EMBL" id="JADEXS010000401">
    <property type="protein sequence ID" value="MBE9025356.1"/>
    <property type="molecule type" value="Genomic_DNA"/>
</dbReference>
<dbReference type="Gene3D" id="1.10.238.10">
    <property type="entry name" value="EF-hand"/>
    <property type="match status" value="1"/>
</dbReference>
<dbReference type="Pfam" id="PF13499">
    <property type="entry name" value="EF-hand_7"/>
    <property type="match status" value="2"/>
</dbReference>
<dbReference type="PANTHER" id="PTHR23055">
    <property type="entry name" value="CALCIUM BINDING PROTEINS"/>
    <property type="match status" value="1"/>
</dbReference>
<dbReference type="InterPro" id="IPR018247">
    <property type="entry name" value="EF_Hand_1_Ca_BS"/>
</dbReference>
<keyword evidence="1" id="KW-0479">Metal-binding</keyword>
<dbReference type="SMART" id="SM00054">
    <property type="entry name" value="EFh"/>
    <property type="match status" value="4"/>
</dbReference>
<dbReference type="SUPFAM" id="SSF47473">
    <property type="entry name" value="EF-hand"/>
    <property type="match status" value="1"/>
</dbReference>
<protein>
    <submittedName>
        <fullName evidence="4">EF-hand domain-containing protein</fullName>
    </submittedName>
</protein>
<evidence type="ECO:0000313" key="5">
    <source>
        <dbReference type="Proteomes" id="UP000622533"/>
    </source>
</evidence>
<accession>A0A8J6ZV00</accession>
<dbReference type="InterPro" id="IPR011992">
    <property type="entry name" value="EF-hand-dom_pair"/>
</dbReference>
<feature type="domain" description="EF-hand" evidence="3">
    <location>
        <begin position="133"/>
        <end position="168"/>
    </location>
</feature>
<dbReference type="PROSITE" id="PS00018">
    <property type="entry name" value="EF_HAND_1"/>
    <property type="match status" value="3"/>
</dbReference>
<dbReference type="AlphaFoldDB" id="A0A8J6ZV00"/>
<evidence type="ECO:0000256" key="1">
    <source>
        <dbReference type="ARBA" id="ARBA00022723"/>
    </source>
</evidence>
<dbReference type="CDD" id="cd00051">
    <property type="entry name" value="EFh"/>
    <property type="match status" value="1"/>
</dbReference>
<comment type="caution">
    <text evidence="4">The sequence shown here is derived from an EMBL/GenBank/DDBJ whole genome shotgun (WGS) entry which is preliminary data.</text>
</comment>
<dbReference type="InterPro" id="IPR002048">
    <property type="entry name" value="EF_hand_dom"/>
</dbReference>